<name>A0A5C5VP69_9PLAN</name>
<keyword evidence="2" id="KW-1185">Reference proteome</keyword>
<gene>
    <name evidence="1" type="ORF">KOR42_51710</name>
</gene>
<accession>A0A5C5VP69</accession>
<organism evidence="1 2">
    <name type="scientific">Thalassoglobus neptunius</name>
    <dbReference type="NCBI Taxonomy" id="1938619"/>
    <lineage>
        <taxon>Bacteria</taxon>
        <taxon>Pseudomonadati</taxon>
        <taxon>Planctomycetota</taxon>
        <taxon>Planctomycetia</taxon>
        <taxon>Planctomycetales</taxon>
        <taxon>Planctomycetaceae</taxon>
        <taxon>Thalassoglobus</taxon>
    </lineage>
</organism>
<proteinExistence type="predicted"/>
<reference evidence="1 2" key="1">
    <citation type="submission" date="2019-02" db="EMBL/GenBank/DDBJ databases">
        <title>Deep-cultivation of Planctomycetes and their phenomic and genomic characterization uncovers novel biology.</title>
        <authorList>
            <person name="Wiegand S."/>
            <person name="Jogler M."/>
            <person name="Boedeker C."/>
            <person name="Pinto D."/>
            <person name="Vollmers J."/>
            <person name="Rivas-Marin E."/>
            <person name="Kohn T."/>
            <person name="Peeters S.H."/>
            <person name="Heuer A."/>
            <person name="Rast P."/>
            <person name="Oberbeckmann S."/>
            <person name="Bunk B."/>
            <person name="Jeske O."/>
            <person name="Meyerdierks A."/>
            <person name="Storesund J.E."/>
            <person name="Kallscheuer N."/>
            <person name="Luecker S."/>
            <person name="Lage O.M."/>
            <person name="Pohl T."/>
            <person name="Merkel B.J."/>
            <person name="Hornburger P."/>
            <person name="Mueller R.-W."/>
            <person name="Bruemmer F."/>
            <person name="Labrenz M."/>
            <person name="Spormann A.M."/>
            <person name="Op Den Camp H."/>
            <person name="Overmann J."/>
            <person name="Amann R."/>
            <person name="Jetten M.S.M."/>
            <person name="Mascher T."/>
            <person name="Medema M.H."/>
            <person name="Devos D.P."/>
            <person name="Kaster A.-K."/>
            <person name="Ovreas L."/>
            <person name="Rohde M."/>
            <person name="Galperin M.Y."/>
            <person name="Jogler C."/>
        </authorList>
    </citation>
    <scope>NUCLEOTIDE SEQUENCE [LARGE SCALE GENOMIC DNA]</scope>
    <source>
        <strain evidence="1 2">KOR42</strain>
    </source>
</reference>
<evidence type="ECO:0000313" key="1">
    <source>
        <dbReference type="EMBL" id="TWT39793.1"/>
    </source>
</evidence>
<sequence length="63" mass="7308">MISNGDNPRSYQFRRCDDCSHVLSFLRIQFRFGRAKLQAMETPDLCRCVAEGLSLERLRDTAI</sequence>
<dbReference type="Proteomes" id="UP000317243">
    <property type="component" value="Unassembled WGS sequence"/>
</dbReference>
<dbReference type="EMBL" id="SIHI01000069">
    <property type="protein sequence ID" value="TWT39793.1"/>
    <property type="molecule type" value="Genomic_DNA"/>
</dbReference>
<protein>
    <submittedName>
        <fullName evidence="1">Uncharacterized protein</fullName>
    </submittedName>
</protein>
<evidence type="ECO:0000313" key="2">
    <source>
        <dbReference type="Proteomes" id="UP000317243"/>
    </source>
</evidence>
<dbReference type="AlphaFoldDB" id="A0A5C5VP69"/>
<comment type="caution">
    <text evidence="1">The sequence shown here is derived from an EMBL/GenBank/DDBJ whole genome shotgun (WGS) entry which is preliminary data.</text>
</comment>